<proteinExistence type="predicted"/>
<dbReference type="Gene3D" id="2.60.120.10">
    <property type="entry name" value="Jelly Rolls"/>
    <property type="match status" value="1"/>
</dbReference>
<evidence type="ECO:0000259" key="2">
    <source>
        <dbReference type="PROSITE" id="PS50042"/>
    </source>
</evidence>
<evidence type="ECO:0000256" key="1">
    <source>
        <dbReference type="SAM" id="MobiDB-lite"/>
    </source>
</evidence>
<dbReference type="EMBL" id="JBHSRS010000084">
    <property type="protein sequence ID" value="MFC6284016.1"/>
    <property type="molecule type" value="Genomic_DNA"/>
</dbReference>
<dbReference type="SMART" id="SM00100">
    <property type="entry name" value="cNMP"/>
    <property type="match status" value="1"/>
</dbReference>
<dbReference type="InterPro" id="IPR014710">
    <property type="entry name" value="RmlC-like_jellyroll"/>
</dbReference>
<dbReference type="RefSeq" id="WP_371439781.1">
    <property type="nucleotide sequence ID" value="NZ_JBHSRS010000084.1"/>
</dbReference>
<feature type="region of interest" description="Disordered" evidence="1">
    <location>
        <begin position="184"/>
        <end position="208"/>
    </location>
</feature>
<evidence type="ECO:0000313" key="4">
    <source>
        <dbReference type="Proteomes" id="UP001596270"/>
    </source>
</evidence>
<dbReference type="SUPFAM" id="SSF51206">
    <property type="entry name" value="cAMP-binding domain-like"/>
    <property type="match status" value="1"/>
</dbReference>
<accession>A0ABW1U5R6</accession>
<dbReference type="PANTHER" id="PTHR11635:SF152">
    <property type="entry name" value="CAMP-DEPENDENT PROTEIN KINASE TYPE I REGULATORY SUBUNIT-RELATED"/>
    <property type="match status" value="1"/>
</dbReference>
<dbReference type="InterPro" id="IPR018490">
    <property type="entry name" value="cNMP-bd_dom_sf"/>
</dbReference>
<dbReference type="PROSITE" id="PS00889">
    <property type="entry name" value="CNMP_BINDING_2"/>
    <property type="match status" value="1"/>
</dbReference>
<gene>
    <name evidence="3" type="ORF">ACFQND_22550</name>
</gene>
<reference evidence="4" key="1">
    <citation type="journal article" date="2019" name="Int. J. Syst. Evol. Microbiol.">
        <title>The Global Catalogue of Microorganisms (GCM) 10K type strain sequencing project: providing services to taxonomists for standard genome sequencing and annotation.</title>
        <authorList>
            <consortium name="The Broad Institute Genomics Platform"/>
            <consortium name="The Broad Institute Genome Sequencing Center for Infectious Disease"/>
            <person name="Wu L."/>
            <person name="Ma J."/>
        </authorList>
    </citation>
    <scope>NUCLEOTIDE SEQUENCE [LARGE SCALE GENOMIC DNA]</scope>
    <source>
        <strain evidence="4">CCUG 39402</strain>
    </source>
</reference>
<dbReference type="Proteomes" id="UP001596270">
    <property type="component" value="Unassembled WGS sequence"/>
</dbReference>
<sequence>MDTFFSDKKRWTTSDVAQLLVSHTSLTNISQEDATEFVKRMQPRRIKHGTVLFREGERDSHFMVFILQGEAVVESSTTGHGESMVLKLLGEGDIIGELGIIDNKARSATVTAASDMALAVMDQTAFAQLIKEAPGLGCSLLGTLLQSVGNRLRESNRMVHTLTLINKSLHAELETIMARDEDAEHAAKQVRPRPASAKAAHSSQPGQAVFKRLKSSPPFFADMPFPAVHLNGAAPDINVEQSSKLDFLITRGAPDSRPPGFASTYQV</sequence>
<evidence type="ECO:0000313" key="3">
    <source>
        <dbReference type="EMBL" id="MFC6284016.1"/>
    </source>
</evidence>
<feature type="domain" description="Cyclic nucleotide-binding" evidence="2">
    <location>
        <begin position="25"/>
        <end position="130"/>
    </location>
</feature>
<name>A0ABW1U5R6_9BURK</name>
<protein>
    <submittedName>
        <fullName evidence="3">Crp/Fnr family transcriptional regulator</fullName>
    </submittedName>
</protein>
<dbReference type="Pfam" id="PF00027">
    <property type="entry name" value="cNMP_binding"/>
    <property type="match status" value="1"/>
</dbReference>
<dbReference type="PANTHER" id="PTHR11635">
    <property type="entry name" value="CAMP-DEPENDENT PROTEIN KINASE REGULATORY CHAIN"/>
    <property type="match status" value="1"/>
</dbReference>
<dbReference type="PROSITE" id="PS50042">
    <property type="entry name" value="CNMP_BINDING_3"/>
    <property type="match status" value="1"/>
</dbReference>
<dbReference type="InterPro" id="IPR018488">
    <property type="entry name" value="cNMP-bd_CS"/>
</dbReference>
<dbReference type="InterPro" id="IPR050503">
    <property type="entry name" value="cAMP-dep_PK_reg_su-like"/>
</dbReference>
<organism evidence="3 4">
    <name type="scientific">Polaromonas aquatica</name>
    <dbReference type="NCBI Taxonomy" id="332657"/>
    <lineage>
        <taxon>Bacteria</taxon>
        <taxon>Pseudomonadati</taxon>
        <taxon>Pseudomonadota</taxon>
        <taxon>Betaproteobacteria</taxon>
        <taxon>Burkholderiales</taxon>
        <taxon>Comamonadaceae</taxon>
        <taxon>Polaromonas</taxon>
    </lineage>
</organism>
<comment type="caution">
    <text evidence="3">The sequence shown here is derived from an EMBL/GenBank/DDBJ whole genome shotgun (WGS) entry which is preliminary data.</text>
</comment>
<keyword evidence="4" id="KW-1185">Reference proteome</keyword>
<dbReference type="InterPro" id="IPR000595">
    <property type="entry name" value="cNMP-bd_dom"/>
</dbReference>
<dbReference type="CDD" id="cd00038">
    <property type="entry name" value="CAP_ED"/>
    <property type="match status" value="1"/>
</dbReference>